<sequence length="237" mass="26004">MGIGDKGTVLIVEDDCNTTALVAAYLEKEGFSTVVVHDGALALDAAADADPLLIILDIMLPGLDGWEICRTLRKSSDVPILMLTAREEEADRVAGLAIGADDYVVKPFSPRELVERVKAILRRSNPRPTRTLLSCQGLELDPDKRKVTLNRESVSLTGSEYKLLLALMSAPGRAFSREQLLNHFYSNGEAVIDRVIDVHIGKLRQKIEQDPGHPRFIITVRGYGYRFCDEAEAGAGT</sequence>
<reference evidence="10" key="1">
    <citation type="submission" date="2020-12" db="EMBL/GenBank/DDBJ databases">
        <title>Geomonas sp. Red875, isolated from river sediment.</title>
        <authorList>
            <person name="Xu Z."/>
            <person name="Zhang Z."/>
            <person name="Masuda Y."/>
            <person name="Itoh H."/>
            <person name="Senoo K."/>
        </authorList>
    </citation>
    <scope>NUCLEOTIDE SEQUENCE</scope>
    <source>
        <strain evidence="10">Red875</strain>
    </source>
</reference>
<dbReference type="Gene3D" id="1.10.10.10">
    <property type="entry name" value="Winged helix-like DNA-binding domain superfamily/Winged helix DNA-binding domain"/>
    <property type="match status" value="1"/>
</dbReference>
<dbReference type="Pfam" id="PF00486">
    <property type="entry name" value="Trans_reg_C"/>
    <property type="match status" value="1"/>
</dbReference>
<evidence type="ECO:0000256" key="3">
    <source>
        <dbReference type="ARBA" id="ARBA00023015"/>
    </source>
</evidence>
<keyword evidence="3" id="KW-0805">Transcription regulation</keyword>
<dbReference type="SUPFAM" id="SSF46894">
    <property type="entry name" value="C-terminal effector domain of the bipartite response regulators"/>
    <property type="match status" value="1"/>
</dbReference>
<dbReference type="GO" id="GO:0006355">
    <property type="term" value="P:regulation of DNA-templated transcription"/>
    <property type="evidence" value="ECO:0007669"/>
    <property type="project" value="InterPro"/>
</dbReference>
<keyword evidence="11" id="KW-1185">Reference proteome</keyword>
<dbReference type="EMBL" id="JAEMHM010000010">
    <property type="protein sequence ID" value="MBJ6725763.1"/>
    <property type="molecule type" value="Genomic_DNA"/>
</dbReference>
<evidence type="ECO:0000259" key="8">
    <source>
        <dbReference type="PROSITE" id="PS50110"/>
    </source>
</evidence>
<accession>A0A8J7IPX5</accession>
<dbReference type="GO" id="GO:0000976">
    <property type="term" value="F:transcription cis-regulatory region binding"/>
    <property type="evidence" value="ECO:0007669"/>
    <property type="project" value="TreeGrafter"/>
</dbReference>
<dbReference type="Proteomes" id="UP000636888">
    <property type="component" value="Unassembled WGS sequence"/>
</dbReference>
<dbReference type="InterPro" id="IPR036388">
    <property type="entry name" value="WH-like_DNA-bd_sf"/>
</dbReference>
<dbReference type="InterPro" id="IPR016032">
    <property type="entry name" value="Sig_transdc_resp-reg_C-effctor"/>
</dbReference>
<dbReference type="Gene3D" id="3.40.50.2300">
    <property type="match status" value="1"/>
</dbReference>
<keyword evidence="5" id="KW-0804">Transcription</keyword>
<feature type="domain" description="Response regulatory" evidence="8">
    <location>
        <begin position="8"/>
        <end position="121"/>
    </location>
</feature>
<dbReference type="CDD" id="cd00383">
    <property type="entry name" value="trans_reg_C"/>
    <property type="match status" value="1"/>
</dbReference>
<evidence type="ECO:0000256" key="4">
    <source>
        <dbReference type="ARBA" id="ARBA00023125"/>
    </source>
</evidence>
<dbReference type="InterPro" id="IPR011006">
    <property type="entry name" value="CheY-like_superfamily"/>
</dbReference>
<feature type="domain" description="OmpR/PhoB-type" evidence="9">
    <location>
        <begin position="130"/>
        <end position="229"/>
    </location>
</feature>
<dbReference type="InterPro" id="IPR039420">
    <property type="entry name" value="WalR-like"/>
</dbReference>
<dbReference type="GO" id="GO:0005829">
    <property type="term" value="C:cytosol"/>
    <property type="evidence" value="ECO:0007669"/>
    <property type="project" value="TreeGrafter"/>
</dbReference>
<dbReference type="Pfam" id="PF00072">
    <property type="entry name" value="Response_reg"/>
    <property type="match status" value="1"/>
</dbReference>
<dbReference type="SUPFAM" id="SSF52172">
    <property type="entry name" value="CheY-like"/>
    <property type="match status" value="1"/>
</dbReference>
<dbReference type="Gene3D" id="6.10.250.690">
    <property type="match status" value="1"/>
</dbReference>
<evidence type="ECO:0000256" key="7">
    <source>
        <dbReference type="PROSITE-ProRule" id="PRU01091"/>
    </source>
</evidence>
<dbReference type="PANTHER" id="PTHR48111">
    <property type="entry name" value="REGULATOR OF RPOS"/>
    <property type="match status" value="1"/>
</dbReference>
<keyword evidence="1 6" id="KW-0597">Phosphoprotein</keyword>
<keyword evidence="4 7" id="KW-0238">DNA-binding</keyword>
<organism evidence="10 11">
    <name type="scientific">Geomesophilobacter sediminis</name>
    <dbReference type="NCBI Taxonomy" id="2798584"/>
    <lineage>
        <taxon>Bacteria</taxon>
        <taxon>Pseudomonadati</taxon>
        <taxon>Thermodesulfobacteriota</taxon>
        <taxon>Desulfuromonadia</taxon>
        <taxon>Geobacterales</taxon>
        <taxon>Geobacteraceae</taxon>
        <taxon>Geomesophilobacter</taxon>
    </lineage>
</organism>
<dbReference type="SMART" id="SM00448">
    <property type="entry name" value="REC"/>
    <property type="match status" value="1"/>
</dbReference>
<evidence type="ECO:0000256" key="1">
    <source>
        <dbReference type="ARBA" id="ARBA00022553"/>
    </source>
</evidence>
<dbReference type="RefSeq" id="WP_199384652.1">
    <property type="nucleotide sequence ID" value="NZ_JAEMHM010000010.1"/>
</dbReference>
<evidence type="ECO:0000256" key="2">
    <source>
        <dbReference type="ARBA" id="ARBA00023012"/>
    </source>
</evidence>
<dbReference type="FunFam" id="3.40.50.2300:FF:000001">
    <property type="entry name" value="DNA-binding response regulator PhoB"/>
    <property type="match status" value="1"/>
</dbReference>
<dbReference type="SMART" id="SM00862">
    <property type="entry name" value="Trans_reg_C"/>
    <property type="match status" value="1"/>
</dbReference>
<proteinExistence type="predicted"/>
<keyword evidence="2" id="KW-0902">Two-component regulatory system</keyword>
<evidence type="ECO:0000259" key="9">
    <source>
        <dbReference type="PROSITE" id="PS51755"/>
    </source>
</evidence>
<gene>
    <name evidence="10" type="ORF">JFN93_13670</name>
</gene>
<evidence type="ECO:0000313" key="10">
    <source>
        <dbReference type="EMBL" id="MBJ6725763.1"/>
    </source>
</evidence>
<dbReference type="GO" id="GO:0000156">
    <property type="term" value="F:phosphorelay response regulator activity"/>
    <property type="evidence" value="ECO:0007669"/>
    <property type="project" value="TreeGrafter"/>
</dbReference>
<evidence type="ECO:0000256" key="6">
    <source>
        <dbReference type="PROSITE-ProRule" id="PRU00169"/>
    </source>
</evidence>
<name>A0A8J7IPX5_9BACT</name>
<dbReference type="AlphaFoldDB" id="A0A8J7IPX5"/>
<dbReference type="PANTHER" id="PTHR48111:SF4">
    <property type="entry name" value="DNA-BINDING DUAL TRANSCRIPTIONAL REGULATOR OMPR"/>
    <property type="match status" value="1"/>
</dbReference>
<evidence type="ECO:0000256" key="5">
    <source>
        <dbReference type="ARBA" id="ARBA00023163"/>
    </source>
</evidence>
<dbReference type="PROSITE" id="PS51755">
    <property type="entry name" value="OMPR_PHOB"/>
    <property type="match status" value="1"/>
</dbReference>
<dbReference type="InterPro" id="IPR001867">
    <property type="entry name" value="OmpR/PhoB-type_DNA-bd"/>
</dbReference>
<evidence type="ECO:0000313" key="11">
    <source>
        <dbReference type="Proteomes" id="UP000636888"/>
    </source>
</evidence>
<protein>
    <submittedName>
        <fullName evidence="10">Response regulator transcription factor</fullName>
    </submittedName>
</protein>
<feature type="DNA-binding region" description="OmpR/PhoB-type" evidence="7">
    <location>
        <begin position="130"/>
        <end position="229"/>
    </location>
</feature>
<dbReference type="GO" id="GO:0032993">
    <property type="term" value="C:protein-DNA complex"/>
    <property type="evidence" value="ECO:0007669"/>
    <property type="project" value="TreeGrafter"/>
</dbReference>
<comment type="caution">
    <text evidence="10">The sequence shown here is derived from an EMBL/GenBank/DDBJ whole genome shotgun (WGS) entry which is preliminary data.</text>
</comment>
<dbReference type="InterPro" id="IPR001789">
    <property type="entry name" value="Sig_transdc_resp-reg_receiver"/>
</dbReference>
<feature type="modified residue" description="4-aspartylphosphate" evidence="6">
    <location>
        <position position="57"/>
    </location>
</feature>
<dbReference type="PROSITE" id="PS50110">
    <property type="entry name" value="RESPONSE_REGULATORY"/>
    <property type="match status" value="1"/>
</dbReference>